<evidence type="ECO:0000259" key="3">
    <source>
        <dbReference type="PROSITE" id="PS50110"/>
    </source>
</evidence>
<dbReference type="Gene3D" id="3.40.50.2300">
    <property type="match status" value="1"/>
</dbReference>
<evidence type="ECO:0000256" key="1">
    <source>
        <dbReference type="ARBA" id="ARBA00022553"/>
    </source>
</evidence>
<protein>
    <submittedName>
        <fullName evidence="4">Response regulator</fullName>
    </submittedName>
</protein>
<dbReference type="SMART" id="SM00448">
    <property type="entry name" value="REC"/>
    <property type="match status" value="1"/>
</dbReference>
<reference evidence="4 5" key="1">
    <citation type="submission" date="2020-05" db="EMBL/GenBank/DDBJ databases">
        <title>Aquincola sp. isolate from soil.</title>
        <authorList>
            <person name="Han J."/>
            <person name="Kim D.-U."/>
        </authorList>
    </citation>
    <scope>NUCLEOTIDE SEQUENCE [LARGE SCALE GENOMIC DNA]</scope>
    <source>
        <strain evidence="4 5">S2</strain>
    </source>
</reference>
<dbReference type="InterPro" id="IPR050595">
    <property type="entry name" value="Bact_response_regulator"/>
</dbReference>
<accession>A0ABX2ET65</accession>
<dbReference type="PANTHER" id="PTHR44591:SF3">
    <property type="entry name" value="RESPONSE REGULATORY DOMAIN-CONTAINING PROTEIN"/>
    <property type="match status" value="1"/>
</dbReference>
<feature type="modified residue" description="4-aspartylphosphate" evidence="2">
    <location>
        <position position="56"/>
    </location>
</feature>
<evidence type="ECO:0000313" key="5">
    <source>
        <dbReference type="Proteomes" id="UP000737171"/>
    </source>
</evidence>
<dbReference type="PROSITE" id="PS50110">
    <property type="entry name" value="RESPONSE_REGULATORY"/>
    <property type="match status" value="1"/>
</dbReference>
<keyword evidence="5" id="KW-1185">Reference proteome</keyword>
<dbReference type="EMBL" id="JABRWJ010000014">
    <property type="protein sequence ID" value="NRF71833.1"/>
    <property type="molecule type" value="Genomic_DNA"/>
</dbReference>
<keyword evidence="1 2" id="KW-0597">Phosphoprotein</keyword>
<feature type="domain" description="Response regulatory" evidence="3">
    <location>
        <begin position="7"/>
        <end position="122"/>
    </location>
</feature>
<name>A0ABX2ET65_9BURK</name>
<dbReference type="PANTHER" id="PTHR44591">
    <property type="entry name" value="STRESS RESPONSE REGULATOR PROTEIN 1"/>
    <property type="match status" value="1"/>
</dbReference>
<dbReference type="Pfam" id="PF00072">
    <property type="entry name" value="Response_reg"/>
    <property type="match status" value="1"/>
</dbReference>
<dbReference type="Proteomes" id="UP000737171">
    <property type="component" value="Unassembled WGS sequence"/>
</dbReference>
<comment type="caution">
    <text evidence="4">The sequence shown here is derived from an EMBL/GenBank/DDBJ whole genome shotgun (WGS) entry which is preliminary data.</text>
</comment>
<dbReference type="RefSeq" id="WP_173133860.1">
    <property type="nucleotide sequence ID" value="NZ_JABRWJ010000014.1"/>
</dbReference>
<dbReference type="InterPro" id="IPR001789">
    <property type="entry name" value="Sig_transdc_resp-reg_receiver"/>
</dbReference>
<sequence>MAKDDVRVVVVDDEPDAAEALQTLLELDGYNVKVAHDAREAFATIAAHTPHCVLLDLGLPEMDGCELARRLRERYGPELTLLAVTGWARQEDREQAELAGVDYVLLKPVQPEMLSRFFPRVE</sequence>
<gene>
    <name evidence="4" type="ORF">HLB44_33090</name>
</gene>
<evidence type="ECO:0000313" key="4">
    <source>
        <dbReference type="EMBL" id="NRF71833.1"/>
    </source>
</evidence>
<proteinExistence type="predicted"/>
<dbReference type="SUPFAM" id="SSF52172">
    <property type="entry name" value="CheY-like"/>
    <property type="match status" value="1"/>
</dbReference>
<dbReference type="InterPro" id="IPR011006">
    <property type="entry name" value="CheY-like_superfamily"/>
</dbReference>
<evidence type="ECO:0000256" key="2">
    <source>
        <dbReference type="PROSITE-ProRule" id="PRU00169"/>
    </source>
</evidence>
<organism evidence="4 5">
    <name type="scientific">Pseudaquabacterium terrae</name>
    <dbReference type="NCBI Taxonomy" id="2732868"/>
    <lineage>
        <taxon>Bacteria</taxon>
        <taxon>Pseudomonadati</taxon>
        <taxon>Pseudomonadota</taxon>
        <taxon>Betaproteobacteria</taxon>
        <taxon>Burkholderiales</taxon>
        <taxon>Sphaerotilaceae</taxon>
        <taxon>Pseudaquabacterium</taxon>
    </lineage>
</organism>